<feature type="transmembrane region" description="Helical" evidence="8">
    <location>
        <begin position="21"/>
        <end position="41"/>
    </location>
</feature>
<dbReference type="GO" id="GO:0005789">
    <property type="term" value="C:endoplasmic reticulum membrane"/>
    <property type="evidence" value="ECO:0007669"/>
    <property type="project" value="UniProtKB-SubCell"/>
</dbReference>
<dbReference type="Pfam" id="PF06762">
    <property type="entry name" value="LMF1"/>
    <property type="match status" value="1"/>
</dbReference>
<evidence type="ECO:0000313" key="12">
    <source>
        <dbReference type="EMBL" id="CAF1154024.1"/>
    </source>
</evidence>
<dbReference type="InterPro" id="IPR057433">
    <property type="entry name" value="LMF1/2_C"/>
</dbReference>
<keyword evidence="5 8" id="KW-1133">Transmembrane helix</keyword>
<evidence type="ECO:0000256" key="6">
    <source>
        <dbReference type="ARBA" id="ARBA00023136"/>
    </source>
</evidence>
<evidence type="ECO:0000256" key="4">
    <source>
        <dbReference type="ARBA" id="ARBA00022824"/>
    </source>
</evidence>
<feature type="transmembrane region" description="Helical" evidence="8">
    <location>
        <begin position="401"/>
        <end position="428"/>
    </location>
</feature>
<evidence type="ECO:0000313" key="11">
    <source>
        <dbReference type="EMBL" id="CAF0774175.1"/>
    </source>
</evidence>
<dbReference type="InterPro" id="IPR057434">
    <property type="entry name" value="LMF1/2_N"/>
</dbReference>
<evidence type="ECO:0000256" key="3">
    <source>
        <dbReference type="ARBA" id="ARBA00022692"/>
    </source>
</evidence>
<evidence type="ECO:0000256" key="5">
    <source>
        <dbReference type="ARBA" id="ARBA00022989"/>
    </source>
</evidence>
<dbReference type="OrthoDB" id="434126at2759"/>
<feature type="transmembrane region" description="Helical" evidence="8">
    <location>
        <begin position="135"/>
        <end position="153"/>
    </location>
</feature>
<keyword evidence="7" id="KW-0325">Glycoprotein</keyword>
<accession>A0A813QZ61</accession>
<dbReference type="EMBL" id="CAJNOR010001502">
    <property type="protein sequence ID" value="CAF1154024.1"/>
    <property type="molecule type" value="Genomic_DNA"/>
</dbReference>
<comment type="subcellular location">
    <subcellularLocation>
        <location evidence="1 8">Endoplasmic reticulum membrane</location>
        <topology evidence="1 8">Multi-pass membrane protein</topology>
    </subcellularLocation>
</comment>
<protein>
    <recommendedName>
        <fullName evidence="8">Lipase maturation factor</fullName>
    </recommendedName>
</protein>
<dbReference type="Proteomes" id="UP000663828">
    <property type="component" value="Unassembled WGS sequence"/>
</dbReference>
<evidence type="ECO:0000313" key="14">
    <source>
        <dbReference type="Proteomes" id="UP000663852"/>
    </source>
</evidence>
<feature type="domain" description="Lipase maturation factor 1/2 N-terminal" evidence="9">
    <location>
        <begin position="129"/>
        <end position="293"/>
    </location>
</feature>
<feature type="transmembrane region" description="Helical" evidence="8">
    <location>
        <begin position="81"/>
        <end position="101"/>
    </location>
</feature>
<organism evidence="11 14">
    <name type="scientific">Adineta ricciae</name>
    <name type="common">Rotifer</name>
    <dbReference type="NCBI Taxonomy" id="249248"/>
    <lineage>
        <taxon>Eukaryota</taxon>
        <taxon>Metazoa</taxon>
        <taxon>Spiralia</taxon>
        <taxon>Gnathifera</taxon>
        <taxon>Rotifera</taxon>
        <taxon>Eurotatoria</taxon>
        <taxon>Bdelloidea</taxon>
        <taxon>Adinetida</taxon>
        <taxon>Adinetidae</taxon>
        <taxon>Adineta</taxon>
    </lineage>
</organism>
<evidence type="ECO:0000256" key="7">
    <source>
        <dbReference type="ARBA" id="ARBA00023180"/>
    </source>
</evidence>
<feature type="transmembrane region" description="Helical" evidence="8">
    <location>
        <begin position="633"/>
        <end position="652"/>
    </location>
</feature>
<dbReference type="InterPro" id="IPR009613">
    <property type="entry name" value="LMF"/>
</dbReference>
<feature type="transmembrane region" description="Helical" evidence="8">
    <location>
        <begin position="367"/>
        <end position="389"/>
    </location>
</feature>
<keyword evidence="6 8" id="KW-0472">Membrane</keyword>
<keyword evidence="13" id="KW-1185">Reference proteome</keyword>
<sequence length="679" mass="80246">MAKYSLPEKMFTSTLQYTHTRNLFLVCMSIVYTFAFASLYWQQAGLYSDNGVLPLRLQIQQQENVQLFIVKVAKMLRWTPYRIMECILLISICLSSSMILFKCLRTSVTFAMLWLAYYSCFQIAGQFLYFQWDTLLLEAGFLTILVAPMRILYLKRKQVEDFLYQDRITLWLVRWLAFRLLFASGIVKLTGGDKTWWALTATTFHYQSQCIPTPLAYYAHQAPVWLHKLSTALVYMFMSGTGILFFSPFRVHRLIAFVVQTSLQLLIAITGNYNFFNFLTIVLCFGLIDDRFLGYSQWQSADDEQRPKRPFSWLTAIFRRCIHLLVLITYTYLTVRWFGIHWDKKQQIIVTNITFTRAQFDFFLKRFLAICLFLAWCSLVFTIGRSAFIAIRRPTKIYGKIFHALVTIAYGILAMSLFFVSMVPFTVIERQTAKALPYELQAWYNKFQDYHVFNAYGLFRSMTGVDGRPELIIEGAMSMKNPKWKEYEFYYKPGVLSTTPPFVAPHQPRLDWQMWFAALSHYQHEPWLAFFLYRLLTNQPEVLRLIQTNPFPTTPPKQIRVALYRYNFTKPPAKDYWQRELVNQEWFPSITLESQWFISYIEQLGVTQIDKPLSKNLFLDIIRMMSDLMNGTIFTWFPVVIALVFVILRKLLCTKPHKPVVMRRDHEWYQPVPMKDKEN</sequence>
<proteinExistence type="inferred from homology"/>
<feature type="domain" description="Lipase maturation factor 1/2 C-terminal" evidence="10">
    <location>
        <begin position="452"/>
        <end position="584"/>
    </location>
</feature>
<feature type="transmembrane region" description="Helical" evidence="8">
    <location>
        <begin position="108"/>
        <end position="129"/>
    </location>
</feature>
<evidence type="ECO:0000256" key="1">
    <source>
        <dbReference type="ARBA" id="ARBA00004477"/>
    </source>
</evidence>
<gene>
    <name evidence="11" type="ORF">EDS130_LOCUS3477</name>
    <name evidence="12" type="ORF">XAT740_LOCUS21108</name>
</gene>
<reference evidence="11" key="1">
    <citation type="submission" date="2021-02" db="EMBL/GenBank/DDBJ databases">
        <authorList>
            <person name="Nowell W R."/>
        </authorList>
    </citation>
    <scope>NUCLEOTIDE SEQUENCE</scope>
</reference>
<evidence type="ECO:0000259" key="10">
    <source>
        <dbReference type="Pfam" id="PF25179"/>
    </source>
</evidence>
<name>A0A813QZ61_ADIRI</name>
<keyword evidence="4 8" id="KW-0256">Endoplasmic reticulum</keyword>
<dbReference type="GO" id="GO:0051604">
    <property type="term" value="P:protein maturation"/>
    <property type="evidence" value="ECO:0007669"/>
    <property type="project" value="InterPro"/>
</dbReference>
<dbReference type="PANTHER" id="PTHR14463:SF5">
    <property type="entry name" value="LIPASE MATURATION FACTOR 2"/>
    <property type="match status" value="1"/>
</dbReference>
<comment type="function">
    <text evidence="8">Involved in the maturation of specific proteins in the endoplasmic reticulum.</text>
</comment>
<dbReference type="Proteomes" id="UP000663852">
    <property type="component" value="Unassembled WGS sequence"/>
</dbReference>
<dbReference type="PANTHER" id="PTHR14463">
    <property type="entry name" value="LIPASE MATURATION FACTOR"/>
    <property type="match status" value="1"/>
</dbReference>
<evidence type="ECO:0000313" key="13">
    <source>
        <dbReference type="Proteomes" id="UP000663828"/>
    </source>
</evidence>
<feature type="transmembrane region" description="Helical" evidence="8">
    <location>
        <begin position="317"/>
        <end position="335"/>
    </location>
</feature>
<evidence type="ECO:0000259" key="9">
    <source>
        <dbReference type="Pfam" id="PF06762"/>
    </source>
</evidence>
<comment type="caution">
    <text evidence="11">The sequence shown here is derived from an EMBL/GenBank/DDBJ whole genome shotgun (WGS) entry which is preliminary data.</text>
</comment>
<feature type="transmembrane region" description="Helical" evidence="8">
    <location>
        <begin position="263"/>
        <end position="288"/>
    </location>
</feature>
<evidence type="ECO:0000256" key="2">
    <source>
        <dbReference type="ARBA" id="ARBA00005512"/>
    </source>
</evidence>
<evidence type="ECO:0000256" key="8">
    <source>
        <dbReference type="RuleBase" id="RU361229"/>
    </source>
</evidence>
<keyword evidence="3 8" id="KW-0812">Transmembrane</keyword>
<dbReference type="EMBL" id="CAJNOJ010000009">
    <property type="protein sequence ID" value="CAF0774175.1"/>
    <property type="molecule type" value="Genomic_DNA"/>
</dbReference>
<comment type="similarity">
    <text evidence="2 8">Belongs to the lipase maturation factor family.</text>
</comment>
<feature type="transmembrane region" description="Helical" evidence="8">
    <location>
        <begin position="232"/>
        <end position="251"/>
    </location>
</feature>
<dbReference type="AlphaFoldDB" id="A0A813QZ61"/>
<dbReference type="Pfam" id="PF25179">
    <property type="entry name" value="LMF1_C"/>
    <property type="match status" value="1"/>
</dbReference>